<name>A0A060A1V8_ACICK</name>
<dbReference type="InterPro" id="IPR024409">
    <property type="entry name" value="DUF3833"/>
</dbReference>
<proteinExistence type="predicted"/>
<keyword evidence="2" id="KW-0449">Lipoprotein</keyword>
<dbReference type="Proteomes" id="UP000005522">
    <property type="component" value="Chromosome"/>
</dbReference>
<dbReference type="HOGENOM" id="CLU_113723_0_0_6"/>
<protein>
    <submittedName>
        <fullName evidence="2">Putative lipoprotein</fullName>
    </submittedName>
</protein>
<dbReference type="eggNOG" id="ENOG5031DNS">
    <property type="taxonomic scope" value="Bacteria"/>
</dbReference>
<dbReference type="KEGG" id="acz:Acaty_c2359"/>
<evidence type="ECO:0000313" key="2">
    <source>
        <dbReference type="EMBL" id="AIA56206.1"/>
    </source>
</evidence>
<dbReference type="RefSeq" id="WP_004868875.1">
    <property type="nucleotide sequence ID" value="NZ_CP005986.1"/>
</dbReference>
<dbReference type="EMBL" id="CP005986">
    <property type="protein sequence ID" value="AIA56206.1"/>
    <property type="molecule type" value="Genomic_DNA"/>
</dbReference>
<reference evidence="2 3" key="1">
    <citation type="journal article" date="2009" name="J. Bacteriol.">
        <title>Draft genome sequence of the extremely acidophilic bacterium Acidithiobacillus caldus ATCC 51756 reveals metabolic versatility in the genus Acidithiobacillus.</title>
        <authorList>
            <person name="Valdes J."/>
            <person name="Quatrini R."/>
            <person name="Hallberg K."/>
            <person name="Dopson M."/>
            <person name="Valenzuela P.D."/>
            <person name="Holmes D.S."/>
        </authorList>
    </citation>
    <scope>NUCLEOTIDE SEQUENCE [LARGE SCALE GENOMIC DNA]</scope>
    <source>
        <strain evidence="3">ATCC 51756 / DSM 8584 / KU</strain>
    </source>
</reference>
<accession>A0A060A1V8</accession>
<evidence type="ECO:0000313" key="3">
    <source>
        <dbReference type="Proteomes" id="UP000005522"/>
    </source>
</evidence>
<gene>
    <name evidence="2" type="ORF">Acaty_c2359</name>
</gene>
<keyword evidence="1" id="KW-0732">Signal</keyword>
<sequence>MKTTSKVVLGVAVLAALSGCATVPKDYAHTTPKFSLKEFFNGPIVATGMFQNRSGKAVNRFVVRMMGTWEGNQGTLVEHFTYIDPDGKKTYADRTWHLTQVNDHEFTGTAEGSAGDVKSAAGKAYGFALHWSYDVKQPVGKSFYNLHADDWMYMIEPDVVIDRTDVTWYGIHAGEITLEMHKLPDTAANRAMVMAAH</sequence>
<organism evidence="2 3">
    <name type="scientific">Acidithiobacillus caldus (strain ATCC 51756 / DSM 8584 / KU)</name>
    <dbReference type="NCBI Taxonomy" id="637389"/>
    <lineage>
        <taxon>Bacteria</taxon>
        <taxon>Pseudomonadati</taxon>
        <taxon>Pseudomonadota</taxon>
        <taxon>Acidithiobacillia</taxon>
        <taxon>Acidithiobacillales</taxon>
        <taxon>Acidithiobacillaceae</taxon>
        <taxon>Acidithiobacillus</taxon>
    </lineage>
</organism>
<dbReference type="PROSITE" id="PS51257">
    <property type="entry name" value="PROKAR_LIPOPROTEIN"/>
    <property type="match status" value="1"/>
</dbReference>
<evidence type="ECO:0000256" key="1">
    <source>
        <dbReference type="SAM" id="SignalP"/>
    </source>
</evidence>
<dbReference type="AlphaFoldDB" id="A0A060A1V8"/>
<feature type="chain" id="PRO_5001582028" evidence="1">
    <location>
        <begin position="22"/>
        <end position="197"/>
    </location>
</feature>
<dbReference type="Pfam" id="PF12915">
    <property type="entry name" value="DUF3833"/>
    <property type="match status" value="1"/>
</dbReference>
<feature type="signal peptide" evidence="1">
    <location>
        <begin position="1"/>
        <end position="21"/>
    </location>
</feature>